<comment type="caution">
    <text evidence="1">The sequence shown here is derived from an EMBL/GenBank/DDBJ whole genome shotgun (WGS) entry which is preliminary data.</text>
</comment>
<accession>A0A3S5C664</accession>
<name>A0A3S5C664_9PLAT</name>
<dbReference type="AlphaFoldDB" id="A0A3S5C664"/>
<sequence length="178" mass="21013">MEWHVCKRSRLETFRRIFHAEELKVHQTEESESDQRLWSHLDCEEETWITQEVEEEYEDVEEHAEEIEDEENNAVVCEIGEASELPMHKDKSAEQRRVGGIGIKSLRHKDSWLDQVLLLTDGPLGLRLVLHAELNALGLSNTPITQFYFRYADVRKHFQLTYKTARRPESLYEMLMGE</sequence>
<reference evidence="1" key="1">
    <citation type="submission" date="2018-11" db="EMBL/GenBank/DDBJ databases">
        <authorList>
            <consortium name="Pathogen Informatics"/>
        </authorList>
    </citation>
    <scope>NUCLEOTIDE SEQUENCE</scope>
</reference>
<dbReference type="Proteomes" id="UP000784294">
    <property type="component" value="Unassembled WGS sequence"/>
</dbReference>
<evidence type="ECO:0000313" key="2">
    <source>
        <dbReference type="Proteomes" id="UP000784294"/>
    </source>
</evidence>
<keyword evidence="2" id="KW-1185">Reference proteome</keyword>
<organism evidence="1 2">
    <name type="scientific">Protopolystoma xenopodis</name>
    <dbReference type="NCBI Taxonomy" id="117903"/>
    <lineage>
        <taxon>Eukaryota</taxon>
        <taxon>Metazoa</taxon>
        <taxon>Spiralia</taxon>
        <taxon>Lophotrochozoa</taxon>
        <taxon>Platyhelminthes</taxon>
        <taxon>Monogenea</taxon>
        <taxon>Polyopisthocotylea</taxon>
        <taxon>Polystomatidea</taxon>
        <taxon>Polystomatidae</taxon>
        <taxon>Protopolystoma</taxon>
    </lineage>
</organism>
<evidence type="ECO:0000313" key="1">
    <source>
        <dbReference type="EMBL" id="VEL37916.1"/>
    </source>
</evidence>
<protein>
    <submittedName>
        <fullName evidence="1">Uncharacterized protein</fullName>
    </submittedName>
</protein>
<proteinExistence type="predicted"/>
<dbReference type="EMBL" id="CAAALY010256342">
    <property type="protein sequence ID" value="VEL37916.1"/>
    <property type="molecule type" value="Genomic_DNA"/>
</dbReference>
<gene>
    <name evidence="1" type="ORF">PXEA_LOCUS31356</name>
</gene>